<accession>A0A1W6N2R4</accession>
<dbReference type="OrthoDB" id="9803508at2"/>
<dbReference type="PANTHER" id="PTHR41317:SF1">
    <property type="entry name" value="PD-(D_E)XK NUCLEASE FAMILY TRANSPOSASE"/>
    <property type="match status" value="1"/>
</dbReference>
<dbReference type="Proteomes" id="UP000237351">
    <property type="component" value="Chromosome"/>
</dbReference>
<organism evidence="1 2">
    <name type="scientific">Candidatus Nucleicultrix amoebiphila FS5</name>
    <dbReference type="NCBI Taxonomy" id="1414854"/>
    <lineage>
        <taxon>Bacteria</taxon>
        <taxon>Pseudomonadati</taxon>
        <taxon>Pseudomonadota</taxon>
        <taxon>Alphaproteobacteria</taxon>
        <taxon>Holosporales</taxon>
        <taxon>Candidatus Nucleicultricaceae</taxon>
        <taxon>Candidatus Nucleicultrix</taxon>
    </lineage>
</organism>
<evidence type="ECO:0000313" key="2">
    <source>
        <dbReference type="Proteomes" id="UP000237351"/>
    </source>
</evidence>
<dbReference type="RefSeq" id="WP_085783452.1">
    <property type="nucleotide sequence ID" value="NZ_CP008743.1"/>
</dbReference>
<sequence length="450" mass="51995">MGLQWMRPKFIASVVGLFMMSPGDSQGSFLMKDLVDGMKGLTLRSKPLLPKNQHRSFAQKARQEFPKKYPKGVYIHATEDSVFKHVMQKDHFRNSFLSAVLGEEILESEYLDQALNPLKSFTALRGFINDKKHILLMKEVEKDLKDPLVINARTNRSMGKMREFLKQLAPIYYHLVASLPAEERNTQLDLICKTRFGLINVEVQVEPQNFWDIRILDHVCGLFHRQFPKGFKWSELKTDVDLADKVRKVVGISLFETPPKVPHHLHQLLPWYRMEPWGEDELRRDFVLAEKKVPRMTRSGLEFIDINLGALSHHKPLSVLAGESADYREWLELLAHGHLKSMEEVEQSVSSPVIKEAYHTIRTLPEDVMMRYEEAYIKRQNISHYVSAQKEEGIKEGIEKGRIEGMKEGIEKGIKEASLEIARRLLKKNLSLEDISSATDLTEEEIKKLQ</sequence>
<proteinExistence type="predicted"/>
<evidence type="ECO:0008006" key="3">
    <source>
        <dbReference type="Google" id="ProtNLM"/>
    </source>
</evidence>
<evidence type="ECO:0000313" key="1">
    <source>
        <dbReference type="EMBL" id="ARN84098.1"/>
    </source>
</evidence>
<dbReference type="NCBIfam" id="TIGR01784">
    <property type="entry name" value="T_den_put_tspse"/>
    <property type="match status" value="1"/>
</dbReference>
<protein>
    <recommendedName>
        <fullName evidence="3">Transposase (putative) YhgA-like domain-containing protein</fullName>
    </recommendedName>
</protein>
<gene>
    <name evidence="1" type="ORF">GQ61_00650</name>
</gene>
<dbReference type="KEGG" id="naf:GQ61_00650"/>
<dbReference type="AlphaFoldDB" id="A0A1W6N2R4"/>
<dbReference type="STRING" id="1414854.GQ61_00650"/>
<name>A0A1W6N2R4_9PROT</name>
<reference evidence="1 2" key="1">
    <citation type="submission" date="2014-06" db="EMBL/GenBank/DDBJ databases">
        <title>The genome of the endonuclear symbiont Nucleicultrix amoebiphila.</title>
        <authorList>
            <person name="Schulz F."/>
            <person name="Horn M."/>
        </authorList>
    </citation>
    <scope>NUCLEOTIDE SEQUENCE [LARGE SCALE GENOMIC DNA]</scope>
    <source>
        <strain evidence="1 2">FS5</strain>
    </source>
</reference>
<dbReference type="PANTHER" id="PTHR41317">
    <property type="entry name" value="PD-(D_E)XK NUCLEASE FAMILY TRANSPOSASE"/>
    <property type="match status" value="1"/>
</dbReference>
<keyword evidence="2" id="KW-1185">Reference proteome</keyword>
<dbReference type="InterPro" id="IPR010106">
    <property type="entry name" value="RpnA"/>
</dbReference>
<dbReference type="EMBL" id="CP008743">
    <property type="protein sequence ID" value="ARN84098.1"/>
    <property type="molecule type" value="Genomic_DNA"/>
</dbReference>